<dbReference type="PANTHER" id="PTHR43432">
    <property type="entry name" value="SLR0285 PROTEIN"/>
    <property type="match status" value="1"/>
</dbReference>
<dbReference type="InterPro" id="IPR040086">
    <property type="entry name" value="MJ0683-like"/>
</dbReference>
<keyword evidence="3" id="KW-0411">Iron-sulfur</keyword>
<keyword evidence="1" id="KW-0479">Metal-binding</keyword>
<dbReference type="Pfam" id="PF04055">
    <property type="entry name" value="Radical_SAM"/>
    <property type="match status" value="1"/>
</dbReference>
<organism evidence="6 7">
    <name type="scientific">Kolteria novifilia</name>
    <dbReference type="NCBI Taxonomy" id="2527975"/>
    <lineage>
        <taxon>Bacteria</taxon>
        <taxon>Pseudomonadati</taxon>
        <taxon>Planctomycetota</taxon>
        <taxon>Planctomycetia</taxon>
        <taxon>Kolteriales</taxon>
        <taxon>Kolteriaceae</taxon>
        <taxon>Kolteria</taxon>
    </lineage>
</organism>
<gene>
    <name evidence="6" type="ORF">Pan216_29370</name>
</gene>
<dbReference type="InterPro" id="IPR006638">
    <property type="entry name" value="Elp3/MiaA/NifB-like_rSAM"/>
</dbReference>
<proteinExistence type="predicted"/>
<dbReference type="GO" id="GO:0046872">
    <property type="term" value="F:metal ion binding"/>
    <property type="evidence" value="ECO:0007669"/>
    <property type="project" value="UniProtKB-KW"/>
</dbReference>
<dbReference type="InterPro" id="IPR058240">
    <property type="entry name" value="rSAM_sf"/>
</dbReference>
<name>A0A518B513_9BACT</name>
<keyword evidence="2" id="KW-0408">Iron</keyword>
<keyword evidence="7" id="KW-1185">Reference proteome</keyword>
<evidence type="ECO:0000256" key="2">
    <source>
        <dbReference type="ARBA" id="ARBA00023004"/>
    </source>
</evidence>
<dbReference type="SFLD" id="SFLDG01084">
    <property type="entry name" value="Uncharacterised_Radical_SAM_Su"/>
    <property type="match status" value="1"/>
</dbReference>
<evidence type="ECO:0000256" key="4">
    <source>
        <dbReference type="SAM" id="MobiDB-lite"/>
    </source>
</evidence>
<evidence type="ECO:0000256" key="1">
    <source>
        <dbReference type="ARBA" id="ARBA00022723"/>
    </source>
</evidence>
<dbReference type="GO" id="GO:0051536">
    <property type="term" value="F:iron-sulfur cluster binding"/>
    <property type="evidence" value="ECO:0007669"/>
    <property type="project" value="UniProtKB-KW"/>
</dbReference>
<dbReference type="SMART" id="SM00729">
    <property type="entry name" value="Elp3"/>
    <property type="match status" value="1"/>
</dbReference>
<feature type="region of interest" description="Disordered" evidence="4">
    <location>
        <begin position="1"/>
        <end position="23"/>
    </location>
</feature>
<dbReference type="EMBL" id="CP036279">
    <property type="protein sequence ID" value="QDU62071.1"/>
    <property type="molecule type" value="Genomic_DNA"/>
</dbReference>
<dbReference type="Proteomes" id="UP000317093">
    <property type="component" value="Chromosome"/>
</dbReference>
<sequence length="362" mass="40913">MSYRRRQTLKGRGSSIDPPNRFEAHRHEEDFEHLQYESDLEERWRKRTTEFLPDHSKSIISENDSPDVGFRFSLNPYRGCEHGCAYCYARPTHEYLGLNAGLDFETRILYKPDAPRLFEAHLAKRSWQGEPVALSGVTDCYQPIERKLVLTRGCIDVALACRQPLIIITKNSLLLRDLAPIAEMAALQLIHVFLSVPTLDPKLASTLEPRAPRPESRLRAIEELTNAGVSAGVMVAPVIPGLTDHEIPAILKAARDAGAIAAGKVLLRLPHAVRPIFLDWLSRHAPDRASRVEQRIMACRDGKLNDTRFSKRLVGSGPIAEQIQATFNLFRTKLGFRMKPPPLDSSQFRRPRLDGQLTLFEE</sequence>
<dbReference type="RefSeq" id="WP_145258575.1">
    <property type="nucleotide sequence ID" value="NZ_CP036279.1"/>
</dbReference>
<dbReference type="KEGG" id="knv:Pan216_29370"/>
<dbReference type="GO" id="GO:0003824">
    <property type="term" value="F:catalytic activity"/>
    <property type="evidence" value="ECO:0007669"/>
    <property type="project" value="InterPro"/>
</dbReference>
<dbReference type="NCBIfam" id="NF033668">
    <property type="entry name" value="rSAM_PA0069"/>
    <property type="match status" value="1"/>
</dbReference>
<accession>A0A518B513</accession>
<reference evidence="6 7" key="1">
    <citation type="submission" date="2019-02" db="EMBL/GenBank/DDBJ databases">
        <title>Deep-cultivation of Planctomycetes and their phenomic and genomic characterization uncovers novel biology.</title>
        <authorList>
            <person name="Wiegand S."/>
            <person name="Jogler M."/>
            <person name="Boedeker C."/>
            <person name="Pinto D."/>
            <person name="Vollmers J."/>
            <person name="Rivas-Marin E."/>
            <person name="Kohn T."/>
            <person name="Peeters S.H."/>
            <person name="Heuer A."/>
            <person name="Rast P."/>
            <person name="Oberbeckmann S."/>
            <person name="Bunk B."/>
            <person name="Jeske O."/>
            <person name="Meyerdierks A."/>
            <person name="Storesund J.E."/>
            <person name="Kallscheuer N."/>
            <person name="Luecker S."/>
            <person name="Lage O.M."/>
            <person name="Pohl T."/>
            <person name="Merkel B.J."/>
            <person name="Hornburger P."/>
            <person name="Mueller R.-W."/>
            <person name="Bruemmer F."/>
            <person name="Labrenz M."/>
            <person name="Spormann A.M."/>
            <person name="Op den Camp H."/>
            <person name="Overmann J."/>
            <person name="Amann R."/>
            <person name="Jetten M.S.M."/>
            <person name="Mascher T."/>
            <person name="Medema M.H."/>
            <person name="Devos D.P."/>
            <person name="Kaster A.-K."/>
            <person name="Ovreas L."/>
            <person name="Rohde M."/>
            <person name="Galperin M.Y."/>
            <person name="Jogler C."/>
        </authorList>
    </citation>
    <scope>NUCLEOTIDE SEQUENCE [LARGE SCALE GENOMIC DNA]</scope>
    <source>
        <strain evidence="6 7">Pan216</strain>
    </source>
</reference>
<dbReference type="SUPFAM" id="SSF102114">
    <property type="entry name" value="Radical SAM enzymes"/>
    <property type="match status" value="1"/>
</dbReference>
<dbReference type="InterPro" id="IPR007197">
    <property type="entry name" value="rSAM"/>
</dbReference>
<dbReference type="CDD" id="cd01335">
    <property type="entry name" value="Radical_SAM"/>
    <property type="match status" value="1"/>
</dbReference>
<evidence type="ECO:0000313" key="6">
    <source>
        <dbReference type="EMBL" id="QDU62071.1"/>
    </source>
</evidence>
<dbReference type="OrthoDB" id="9785699at2"/>
<dbReference type="Gene3D" id="3.80.30.30">
    <property type="match status" value="1"/>
</dbReference>
<dbReference type="PANTHER" id="PTHR43432:SF3">
    <property type="entry name" value="SLR0285 PROTEIN"/>
    <property type="match status" value="1"/>
</dbReference>
<feature type="domain" description="Elp3/MiaA/NifB-like radical SAM core" evidence="5">
    <location>
        <begin position="70"/>
        <end position="295"/>
    </location>
</feature>
<protein>
    <submittedName>
        <fullName evidence="6">Radical SAM superfamily protein</fullName>
    </submittedName>
</protein>
<dbReference type="SFLD" id="SFLDS00029">
    <property type="entry name" value="Radical_SAM"/>
    <property type="match status" value="1"/>
</dbReference>
<evidence type="ECO:0000259" key="5">
    <source>
        <dbReference type="SMART" id="SM00729"/>
    </source>
</evidence>
<dbReference type="AlphaFoldDB" id="A0A518B513"/>
<evidence type="ECO:0000313" key="7">
    <source>
        <dbReference type="Proteomes" id="UP000317093"/>
    </source>
</evidence>
<evidence type="ECO:0000256" key="3">
    <source>
        <dbReference type="ARBA" id="ARBA00023014"/>
    </source>
</evidence>